<dbReference type="AlphaFoldDB" id="A0A0F7VRN0"/>
<dbReference type="EMBL" id="LN831789">
    <property type="protein sequence ID" value="CQR59451.1"/>
    <property type="molecule type" value="Genomic_DNA"/>
</dbReference>
<sequence length="368" mass="41691">MADALNSAENPYPVLGWLRRSPSAKALAQIAARSEPITHELLDTLPQGTTTRHVRSLLVVAGVLPERNEHLARLERWVTSELPRLPGHQVTIVRPFAEWHVVRDARRRATRGRYTHGAASGDIKDVQAAIKFLTWLDERELQLASLEQADFDLWLTSHPTQHVVIGSFIRWVAARRLTSSLELPRRGRSFAVNFQTTHEYDQQLRRCLNDSTLPREVRIIGALVRLYALPIAKIIEITTDRFHQDDTGSYLTIDRHPVLLPPRLGQLIKDQIDQPRTTTRMRRALDESSPYLLPGKFPHRPRNPHGVGNLLRQHGLPVLSARNTAMIEAVTTLPPIVVADLFGLSPSTAETWARYANDSWTHYLAART</sequence>
<geneLocation type="plasmid" evidence="1 2">
    <name>pSLE2</name>
</geneLocation>
<accession>A0A0F7VRN0</accession>
<name>A0A0F7VRN0_STRLW</name>
<evidence type="ECO:0000313" key="1">
    <source>
        <dbReference type="EMBL" id="CQR59451.1"/>
    </source>
</evidence>
<dbReference type="Proteomes" id="UP000035016">
    <property type="component" value="Plasmid pSLE2"/>
</dbReference>
<proteinExistence type="predicted"/>
<gene>
    <name evidence="1" type="primary">sle2_150</name>
</gene>
<reference evidence="2" key="1">
    <citation type="submission" date="2015-02" db="EMBL/GenBank/DDBJ databases">
        <authorList>
            <person name="Gomez-Escribano P.J."/>
        </authorList>
    </citation>
    <scope>NUCLEOTIDE SEQUENCE [LARGE SCALE GENOMIC DNA]</scope>
    <source>
        <strain evidence="2">C34 (DSM 42122 / NRRL B-24963)</strain>
        <plasmid evidence="2">pSLE2</plasmid>
    </source>
</reference>
<evidence type="ECO:0000313" key="2">
    <source>
        <dbReference type="Proteomes" id="UP000035016"/>
    </source>
</evidence>
<dbReference type="KEGG" id="sle:sle2_150"/>
<dbReference type="RefSeq" id="WP_049976684.1">
    <property type="nucleotide sequence ID" value="NZ_AZSD01000031.1"/>
</dbReference>
<organism evidence="1 2">
    <name type="scientific">Streptomyces leeuwenhoekii</name>
    <dbReference type="NCBI Taxonomy" id="1437453"/>
    <lineage>
        <taxon>Bacteria</taxon>
        <taxon>Bacillati</taxon>
        <taxon>Actinomycetota</taxon>
        <taxon>Actinomycetes</taxon>
        <taxon>Kitasatosporales</taxon>
        <taxon>Streptomycetaceae</taxon>
        <taxon>Streptomyces</taxon>
    </lineage>
</organism>
<protein>
    <submittedName>
        <fullName evidence="1">Uncharacterized protein</fullName>
    </submittedName>
</protein>
<keyword evidence="1" id="KW-0614">Plasmid</keyword>